<dbReference type="OrthoDB" id="9807925at2"/>
<dbReference type="SUPFAM" id="SSF75169">
    <property type="entry name" value="DsrEFH-like"/>
    <property type="match status" value="1"/>
</dbReference>
<keyword evidence="2" id="KW-1185">Reference proteome</keyword>
<name>Q2LV52_SYNAS</name>
<dbReference type="EMBL" id="CP000252">
    <property type="protein sequence ID" value="ABC77964.1"/>
    <property type="molecule type" value="Genomic_DNA"/>
</dbReference>
<evidence type="ECO:0000313" key="2">
    <source>
        <dbReference type="Proteomes" id="UP000001933"/>
    </source>
</evidence>
<dbReference type="AlphaFoldDB" id="Q2LV52"/>
<evidence type="ECO:0000313" key="1">
    <source>
        <dbReference type="EMBL" id="ABC77964.1"/>
    </source>
</evidence>
<dbReference type="KEGG" id="sat:SYN_00675"/>
<reference evidence="1 2" key="1">
    <citation type="journal article" date="2007" name="Proc. Natl. Acad. Sci. U.S.A.">
        <title>The genome of Syntrophus aciditrophicus: life at the thermodynamic limit of microbial growth.</title>
        <authorList>
            <person name="McInerney M.J."/>
            <person name="Rohlin L."/>
            <person name="Mouttaki H."/>
            <person name="Kim U."/>
            <person name="Krupp R.S."/>
            <person name="Rios-Hernandez L."/>
            <person name="Sieber J."/>
            <person name="Struchtemeyer C.G."/>
            <person name="Bhattacharyya A."/>
            <person name="Campbell J.W."/>
            <person name="Gunsalus R.P."/>
        </authorList>
    </citation>
    <scope>NUCLEOTIDE SEQUENCE [LARGE SCALE GENOMIC DNA]</scope>
    <source>
        <strain evidence="1 2">SB</strain>
    </source>
</reference>
<dbReference type="RefSeq" id="WP_011417985.1">
    <property type="nucleotide sequence ID" value="NC_007759.1"/>
</dbReference>
<protein>
    <submittedName>
        <fullName evidence="1">Hypothetical cytosolic protein</fullName>
    </submittedName>
</protein>
<dbReference type="eggNOG" id="COG3370">
    <property type="taxonomic scope" value="Bacteria"/>
</dbReference>
<proteinExistence type="predicted"/>
<organism evidence="1 2">
    <name type="scientific">Syntrophus aciditrophicus (strain SB)</name>
    <dbReference type="NCBI Taxonomy" id="56780"/>
    <lineage>
        <taxon>Bacteria</taxon>
        <taxon>Pseudomonadati</taxon>
        <taxon>Thermodesulfobacteriota</taxon>
        <taxon>Syntrophia</taxon>
        <taxon>Syntrophales</taxon>
        <taxon>Syntrophaceae</taxon>
        <taxon>Syntrophus</taxon>
    </lineage>
</organism>
<dbReference type="HOGENOM" id="CLU_167520_1_0_7"/>
<gene>
    <name evidence="1" type="ORF">SYN_00675</name>
</gene>
<dbReference type="InterPro" id="IPR027396">
    <property type="entry name" value="DsrEFH-like"/>
</dbReference>
<sequence length="115" mass="12422">MKKFALFVFNGDPMCFIHVLLNALDMKAKGNEAKIIIEGASAKLIPELVKTGNPLNGLWEKNLEAGLVEGVCKACSSKMGTLEAAKEQGLTILDDMSGHPGMAAYMEKGYEIITF</sequence>
<dbReference type="InParanoid" id="Q2LV52"/>
<dbReference type="Proteomes" id="UP000001933">
    <property type="component" value="Chromosome"/>
</dbReference>
<dbReference type="Gene3D" id="3.40.1260.10">
    <property type="entry name" value="DsrEFH-like"/>
    <property type="match status" value="1"/>
</dbReference>
<dbReference type="STRING" id="56780.SYN_00675"/>
<accession>Q2LV52</accession>